<dbReference type="Proteomes" id="UP001279734">
    <property type="component" value="Unassembled WGS sequence"/>
</dbReference>
<name>A0AAD3XHT4_NEPGR</name>
<proteinExistence type="predicted"/>
<evidence type="ECO:0000313" key="2">
    <source>
        <dbReference type="Proteomes" id="UP001279734"/>
    </source>
</evidence>
<accession>A0AAD3XHT4</accession>
<dbReference type="AlphaFoldDB" id="A0AAD3XHT4"/>
<protein>
    <submittedName>
        <fullName evidence="1">Uncharacterized protein</fullName>
    </submittedName>
</protein>
<reference evidence="1" key="1">
    <citation type="submission" date="2023-05" db="EMBL/GenBank/DDBJ databases">
        <title>Nepenthes gracilis genome sequencing.</title>
        <authorList>
            <person name="Fukushima K."/>
        </authorList>
    </citation>
    <scope>NUCLEOTIDE SEQUENCE</scope>
    <source>
        <strain evidence="1">SING2019-196</strain>
    </source>
</reference>
<keyword evidence="2" id="KW-1185">Reference proteome</keyword>
<evidence type="ECO:0000313" key="1">
    <source>
        <dbReference type="EMBL" id="GMH04816.1"/>
    </source>
</evidence>
<comment type="caution">
    <text evidence="1">The sequence shown here is derived from an EMBL/GenBank/DDBJ whole genome shotgun (WGS) entry which is preliminary data.</text>
</comment>
<gene>
    <name evidence="1" type="ORF">Nepgr_006656</name>
</gene>
<dbReference type="EMBL" id="BSYO01000005">
    <property type="protein sequence ID" value="GMH04816.1"/>
    <property type="molecule type" value="Genomic_DNA"/>
</dbReference>
<sequence>MPLRLWRSRPHVLLCISELLRTPDCCVVRILFPLLSGFRIDPLRLCSCHSGFGAPALMFCFAFRSSYELRIVALSGFRHDILDGVVFADSLLGGPS</sequence>
<organism evidence="1 2">
    <name type="scientific">Nepenthes gracilis</name>
    <name type="common">Slender pitcher plant</name>
    <dbReference type="NCBI Taxonomy" id="150966"/>
    <lineage>
        <taxon>Eukaryota</taxon>
        <taxon>Viridiplantae</taxon>
        <taxon>Streptophyta</taxon>
        <taxon>Embryophyta</taxon>
        <taxon>Tracheophyta</taxon>
        <taxon>Spermatophyta</taxon>
        <taxon>Magnoliopsida</taxon>
        <taxon>eudicotyledons</taxon>
        <taxon>Gunneridae</taxon>
        <taxon>Pentapetalae</taxon>
        <taxon>Caryophyllales</taxon>
        <taxon>Nepenthaceae</taxon>
        <taxon>Nepenthes</taxon>
    </lineage>
</organism>